<sequence length="91" mass="10221">MLRIINFDLYLYIFFLVLSYDIFGFHIYMVIKKYSRRSALGMVLKLPWSAVVGGYGIPPLVLYRGGENLTALAACRQVGTMMPPRCGAPGQ</sequence>
<evidence type="ECO:0000256" key="1">
    <source>
        <dbReference type="SAM" id="Phobius"/>
    </source>
</evidence>
<organism evidence="2 3">
    <name type="scientific">Mesorhizobium plurifarium</name>
    <dbReference type="NCBI Taxonomy" id="69974"/>
    <lineage>
        <taxon>Bacteria</taxon>
        <taxon>Pseudomonadati</taxon>
        <taxon>Pseudomonadota</taxon>
        <taxon>Alphaproteobacteria</taxon>
        <taxon>Hyphomicrobiales</taxon>
        <taxon>Phyllobacteriaceae</taxon>
        <taxon>Mesorhizobium</taxon>
    </lineage>
</organism>
<dbReference type="Proteomes" id="UP000046373">
    <property type="component" value="Unassembled WGS sequence"/>
</dbReference>
<feature type="transmembrane region" description="Helical" evidence="1">
    <location>
        <begin position="12"/>
        <end position="31"/>
    </location>
</feature>
<keyword evidence="1" id="KW-1133">Transmembrane helix</keyword>
<proteinExistence type="predicted"/>
<keyword evidence="1" id="KW-0812">Transmembrane</keyword>
<name>A0A090GIZ6_MESPL</name>
<evidence type="ECO:0000313" key="3">
    <source>
        <dbReference type="Proteomes" id="UP000046373"/>
    </source>
</evidence>
<evidence type="ECO:0000313" key="2">
    <source>
        <dbReference type="EMBL" id="CDX32785.1"/>
    </source>
</evidence>
<dbReference type="EMBL" id="CCNB01000007">
    <property type="protein sequence ID" value="CDX32785.1"/>
    <property type="molecule type" value="Genomic_DNA"/>
</dbReference>
<protein>
    <submittedName>
        <fullName evidence="2">Uncharacterized protein</fullName>
    </submittedName>
</protein>
<dbReference type="AlphaFoldDB" id="A0A090GIZ6"/>
<accession>A0A090GIZ6</accession>
<keyword evidence="1" id="KW-0472">Membrane</keyword>
<gene>
    <name evidence="2" type="ORF">MPLDJ20_150270</name>
</gene>
<reference evidence="2 3" key="1">
    <citation type="submission" date="2014-08" db="EMBL/GenBank/DDBJ databases">
        <authorList>
            <person name="Moulin Lionel"/>
        </authorList>
    </citation>
    <scope>NUCLEOTIDE SEQUENCE [LARGE SCALE GENOMIC DNA]</scope>
</reference>